<accession>A0A6L2LVA2</accession>
<organism evidence="1">
    <name type="scientific">Tanacetum cinerariifolium</name>
    <name type="common">Dalmatian daisy</name>
    <name type="synonym">Chrysanthemum cinerariifolium</name>
    <dbReference type="NCBI Taxonomy" id="118510"/>
    <lineage>
        <taxon>Eukaryota</taxon>
        <taxon>Viridiplantae</taxon>
        <taxon>Streptophyta</taxon>
        <taxon>Embryophyta</taxon>
        <taxon>Tracheophyta</taxon>
        <taxon>Spermatophyta</taxon>
        <taxon>Magnoliopsida</taxon>
        <taxon>eudicotyledons</taxon>
        <taxon>Gunneridae</taxon>
        <taxon>Pentapetalae</taxon>
        <taxon>asterids</taxon>
        <taxon>campanulids</taxon>
        <taxon>Asterales</taxon>
        <taxon>Asteraceae</taxon>
        <taxon>Asteroideae</taxon>
        <taxon>Anthemideae</taxon>
        <taxon>Anthemidinae</taxon>
        <taxon>Tanacetum</taxon>
    </lineage>
</organism>
<name>A0A6L2LVA2_TANCI</name>
<dbReference type="AlphaFoldDB" id="A0A6L2LVA2"/>
<gene>
    <name evidence="1" type="ORF">Tci_036340</name>
</gene>
<protein>
    <submittedName>
        <fullName evidence="1">Uncharacterized protein</fullName>
    </submittedName>
</protein>
<sequence>MFSRFSSSDFVLGSSNGSAGKRPLICDVNLDVSVKLQSLYDIAPLHTLVQLLPSHRYQRSETPEVLGPEGLGSETILVSGLQRFRGSDGLRESDVSDADLLYNQIRGWVPLLVQMVSAQRVSAQMVLTQKVSTQRMLTKRPLIEFRLSLKQSKPPLILTSDGSLCLH</sequence>
<proteinExistence type="predicted"/>
<reference evidence="1" key="1">
    <citation type="journal article" date="2019" name="Sci. Rep.">
        <title>Draft genome of Tanacetum cinerariifolium, the natural source of mosquito coil.</title>
        <authorList>
            <person name="Yamashiro T."/>
            <person name="Shiraishi A."/>
            <person name="Satake H."/>
            <person name="Nakayama K."/>
        </authorList>
    </citation>
    <scope>NUCLEOTIDE SEQUENCE</scope>
</reference>
<comment type="caution">
    <text evidence="1">The sequence shown here is derived from an EMBL/GenBank/DDBJ whole genome shotgun (WGS) entry which is preliminary data.</text>
</comment>
<dbReference type="EMBL" id="BKCJ010005006">
    <property type="protein sequence ID" value="GEU64362.1"/>
    <property type="molecule type" value="Genomic_DNA"/>
</dbReference>
<evidence type="ECO:0000313" key="1">
    <source>
        <dbReference type="EMBL" id="GEU64362.1"/>
    </source>
</evidence>